<dbReference type="AlphaFoldDB" id="A0A9Y2JPA0"/>
<proteinExistence type="predicted"/>
<dbReference type="EMBL" id="CP127295">
    <property type="protein sequence ID" value="WIY00514.1"/>
    <property type="molecule type" value="Genomic_DNA"/>
</dbReference>
<dbReference type="RefSeq" id="WP_285996980.1">
    <property type="nucleotide sequence ID" value="NZ_CP127295.1"/>
</dbReference>
<accession>A0A9Y2JPA0</accession>
<name>A0A9Y2JPA0_9PSEU</name>
<organism evidence="2 3">
    <name type="scientific">Amycolatopsis mongoliensis</name>
    <dbReference type="NCBI Taxonomy" id="715475"/>
    <lineage>
        <taxon>Bacteria</taxon>
        <taxon>Bacillati</taxon>
        <taxon>Actinomycetota</taxon>
        <taxon>Actinomycetes</taxon>
        <taxon>Pseudonocardiales</taxon>
        <taxon>Pseudonocardiaceae</taxon>
        <taxon>Amycolatopsis</taxon>
    </lineage>
</organism>
<evidence type="ECO:0000256" key="1">
    <source>
        <dbReference type="SAM" id="MobiDB-lite"/>
    </source>
</evidence>
<protein>
    <submittedName>
        <fullName evidence="2">Uncharacterized protein</fullName>
    </submittedName>
</protein>
<sequence length="150" mass="16008">MANLRDLLQRFRPAGTPGAASRPGVPADRAAELSRELEPLLALLTGIEAEAGRIREDGRTRSTAVLDRGRAQAVEIVADAEARAAGIRAEAAAHARAEAERESEEIARTAAADAGRLRALAAERMPEFADRAVRLALAELGEAVERRVPR</sequence>
<dbReference type="Gene3D" id="1.20.5.2950">
    <property type="match status" value="1"/>
</dbReference>
<gene>
    <name evidence="2" type="ORF">QRX60_41725</name>
</gene>
<evidence type="ECO:0000313" key="3">
    <source>
        <dbReference type="Proteomes" id="UP001239397"/>
    </source>
</evidence>
<reference evidence="2 3" key="1">
    <citation type="submission" date="2023-06" db="EMBL/GenBank/DDBJ databases">
        <authorList>
            <person name="Oyuntsetseg B."/>
            <person name="Kim S.B."/>
        </authorList>
    </citation>
    <scope>NUCLEOTIDE SEQUENCE [LARGE SCALE GENOMIC DNA]</scope>
    <source>
        <strain evidence="2 3">4-36</strain>
    </source>
</reference>
<keyword evidence="3" id="KW-1185">Reference proteome</keyword>
<dbReference type="KEGG" id="amog:QRX60_41725"/>
<dbReference type="Proteomes" id="UP001239397">
    <property type="component" value="Chromosome"/>
</dbReference>
<evidence type="ECO:0000313" key="2">
    <source>
        <dbReference type="EMBL" id="WIY00514.1"/>
    </source>
</evidence>
<feature type="region of interest" description="Disordered" evidence="1">
    <location>
        <begin position="1"/>
        <end position="31"/>
    </location>
</feature>